<protein>
    <submittedName>
        <fullName evidence="5">DNA mismatch repair protein</fullName>
    </submittedName>
</protein>
<dbReference type="AlphaFoldDB" id="A0A1E3SJF6"/>
<comment type="caution">
    <text evidence="5">The sequence shown here is derived from an EMBL/GenBank/DDBJ whole genome shotgun (WGS) entry which is preliminary data.</text>
</comment>
<dbReference type="InterPro" id="IPR000432">
    <property type="entry name" value="DNA_mismatch_repair_MutS_C"/>
</dbReference>
<dbReference type="PANTHER" id="PTHR11361">
    <property type="entry name" value="DNA MISMATCH REPAIR PROTEIN MUTS FAMILY MEMBER"/>
    <property type="match status" value="1"/>
</dbReference>
<evidence type="ECO:0000256" key="1">
    <source>
        <dbReference type="ARBA" id="ARBA00022741"/>
    </source>
</evidence>
<feature type="domain" description="DNA mismatch repair proteins mutS family" evidence="4">
    <location>
        <begin position="327"/>
        <end position="508"/>
    </location>
</feature>
<dbReference type="GO" id="GO:0030983">
    <property type="term" value="F:mismatched DNA binding"/>
    <property type="evidence" value="ECO:0007669"/>
    <property type="project" value="InterPro"/>
</dbReference>
<keyword evidence="2" id="KW-0067">ATP-binding</keyword>
<evidence type="ECO:0000256" key="2">
    <source>
        <dbReference type="ARBA" id="ARBA00022840"/>
    </source>
</evidence>
<name>A0A1E3SJF6_MYCIE</name>
<keyword evidence="3" id="KW-0238">DNA-binding</keyword>
<accession>A0A1E3SJF6</accession>
<dbReference type="OrthoDB" id="9808166at2"/>
<dbReference type="Proteomes" id="UP000192739">
    <property type="component" value="Unassembled WGS sequence"/>
</dbReference>
<evidence type="ECO:0000256" key="3">
    <source>
        <dbReference type="ARBA" id="ARBA00023125"/>
    </source>
</evidence>
<dbReference type="Pfam" id="PF00488">
    <property type="entry name" value="MutS_V"/>
    <property type="match status" value="1"/>
</dbReference>
<evidence type="ECO:0000313" key="6">
    <source>
        <dbReference type="Proteomes" id="UP000192739"/>
    </source>
</evidence>
<organism evidence="5 6">
    <name type="scientific">Mycobacterium intermedium</name>
    <dbReference type="NCBI Taxonomy" id="28445"/>
    <lineage>
        <taxon>Bacteria</taxon>
        <taxon>Bacillati</taxon>
        <taxon>Actinomycetota</taxon>
        <taxon>Actinomycetes</taxon>
        <taxon>Mycobacteriales</taxon>
        <taxon>Mycobacteriaceae</taxon>
        <taxon>Mycobacterium</taxon>
        <taxon>Mycobacterium simiae complex</taxon>
    </lineage>
</organism>
<dbReference type="GO" id="GO:0140664">
    <property type="term" value="F:ATP-dependent DNA damage sensor activity"/>
    <property type="evidence" value="ECO:0007669"/>
    <property type="project" value="InterPro"/>
</dbReference>
<evidence type="ECO:0000259" key="4">
    <source>
        <dbReference type="SMART" id="SM00534"/>
    </source>
</evidence>
<reference evidence="5 6" key="1">
    <citation type="submission" date="2017-02" db="EMBL/GenBank/DDBJ databases">
        <title>The new phylogeny of genus Mycobacterium.</title>
        <authorList>
            <person name="Tortoli E."/>
            <person name="Trovato A."/>
            <person name="Cirillo D.M."/>
        </authorList>
    </citation>
    <scope>NUCLEOTIDE SEQUENCE [LARGE SCALE GENOMIC DNA]</scope>
    <source>
        <strain evidence="5 6">DSM 44049</strain>
    </source>
</reference>
<keyword evidence="6" id="KW-1185">Reference proteome</keyword>
<dbReference type="GO" id="GO:0006298">
    <property type="term" value="P:mismatch repair"/>
    <property type="evidence" value="ECO:0007669"/>
    <property type="project" value="InterPro"/>
</dbReference>
<sequence length="518" mass="57782">MKVRLLHPNDDVELKPQLPEELSDLVNDDLELDRLYEAMGAGDRYLREAGKKVLPLTVSDPDVIIYRQHVLGDCLANRAVVRRIYAMTSEVEGIALRHKVFLGGLRSNDAQLMLRRSVRILELLLKTLRLLRRLASDHADRFRSAGFRQFFAMLTDQLSDDYLSQVDEYLSELQLPRGLLLSAQLGMGNKGEGHLLHQPTQRGRGWWAKLAANPTESREFSIDPDDMAGEQALSALGGHAVNDVANTVTQAAEHFQSFFGRLRTELGFYLGCLNLRDELTRRHVPICFPEPIPVGAPRFRCRGLRDVALCLSIGKMVTGNDVEADGKTLIVVTGANEGGKSTFLRSVGAAQLMMQAGMFVAAEAFSANVRGRVFTHFKREEDANLRHGKLEEELGRLSQIVDHIEPTSLLLCNESFSSTNELEGSQIARGIVRAMVEGGVKVFFVTHLYDFAHSLYARDDPADLFLRAERRSDGVRTFRLVPGEPESTSYGQDSFRRIFGVAAQLKLCSDQPLVDTES</sequence>
<dbReference type="SMART" id="SM00534">
    <property type="entry name" value="MUTSac"/>
    <property type="match status" value="1"/>
</dbReference>
<dbReference type="Gene3D" id="3.40.50.300">
    <property type="entry name" value="P-loop containing nucleotide triphosphate hydrolases"/>
    <property type="match status" value="1"/>
</dbReference>
<keyword evidence="1" id="KW-0547">Nucleotide-binding</keyword>
<dbReference type="EMBL" id="MVHT01000073">
    <property type="protein sequence ID" value="ORA97602.1"/>
    <property type="molecule type" value="Genomic_DNA"/>
</dbReference>
<dbReference type="GO" id="GO:0005829">
    <property type="term" value="C:cytosol"/>
    <property type="evidence" value="ECO:0007669"/>
    <property type="project" value="TreeGrafter"/>
</dbReference>
<dbReference type="InterPro" id="IPR045076">
    <property type="entry name" value="MutS"/>
</dbReference>
<dbReference type="RefSeq" id="WP_069418184.1">
    <property type="nucleotide sequence ID" value="NZ_CBCRZH010000004.1"/>
</dbReference>
<dbReference type="PANTHER" id="PTHR11361:SF34">
    <property type="entry name" value="DNA MISMATCH REPAIR PROTEIN MSH1, MITOCHONDRIAL"/>
    <property type="match status" value="1"/>
</dbReference>
<dbReference type="GO" id="GO:0005524">
    <property type="term" value="F:ATP binding"/>
    <property type="evidence" value="ECO:0007669"/>
    <property type="project" value="UniProtKB-KW"/>
</dbReference>
<dbReference type="SUPFAM" id="SSF52540">
    <property type="entry name" value="P-loop containing nucleoside triphosphate hydrolases"/>
    <property type="match status" value="1"/>
</dbReference>
<dbReference type="InterPro" id="IPR027417">
    <property type="entry name" value="P-loop_NTPase"/>
</dbReference>
<proteinExistence type="predicted"/>
<dbReference type="STRING" id="28445.BHQ20_05985"/>
<evidence type="ECO:0000313" key="5">
    <source>
        <dbReference type="EMBL" id="ORA97602.1"/>
    </source>
</evidence>
<gene>
    <name evidence="5" type="ORF">BST27_22150</name>
</gene>